<accession>A0A245ZMM9</accession>
<dbReference type="Pfam" id="PF13417">
    <property type="entry name" value="GST_N_3"/>
    <property type="match status" value="1"/>
</dbReference>
<dbReference type="InterPro" id="IPR010987">
    <property type="entry name" value="Glutathione-S-Trfase_C-like"/>
</dbReference>
<dbReference type="InterPro" id="IPR036249">
    <property type="entry name" value="Thioredoxin-like_sf"/>
</dbReference>
<dbReference type="RefSeq" id="WP_088366401.1">
    <property type="nucleotide sequence ID" value="NZ_NBBI01000002.1"/>
</dbReference>
<dbReference type="OrthoDB" id="5293590at2"/>
<sequence>MRFYNSVGPNPRVVTLFMAEKGIAIPAVMVDLRGAENRRAPYNVAINPAGQTPALEQDDGAILTEILPICEYLDELHPAPPLIGTTPEERATTRMWARRVDLKICEPLTSGFRYSEGLALFEPRMRCLPEAAAGLKAVAQDGMRWVDAQIAGRTWLTGERFTLADIHLFAFLDFGRSVGQPIDPACTNLIAWFDRVAARPACQPTA</sequence>
<dbReference type="PANTHER" id="PTHR43968:SF6">
    <property type="entry name" value="GLUTATHIONE S-TRANSFERASE OMEGA"/>
    <property type="match status" value="1"/>
</dbReference>
<dbReference type="AlphaFoldDB" id="A0A245ZMM9"/>
<dbReference type="PANTHER" id="PTHR43968">
    <property type="match status" value="1"/>
</dbReference>
<evidence type="ECO:0000259" key="2">
    <source>
        <dbReference type="PROSITE" id="PS50405"/>
    </source>
</evidence>
<proteinExistence type="predicted"/>
<dbReference type="SUPFAM" id="SSF52833">
    <property type="entry name" value="Thioredoxin-like"/>
    <property type="match status" value="1"/>
</dbReference>
<dbReference type="PROSITE" id="PS50404">
    <property type="entry name" value="GST_NTER"/>
    <property type="match status" value="1"/>
</dbReference>
<dbReference type="InterPro" id="IPR040079">
    <property type="entry name" value="Glutathione_S-Trfase"/>
</dbReference>
<dbReference type="GO" id="GO:0004364">
    <property type="term" value="F:glutathione transferase activity"/>
    <property type="evidence" value="ECO:0007669"/>
    <property type="project" value="UniProtKB-EC"/>
</dbReference>
<feature type="domain" description="GST N-terminal" evidence="1">
    <location>
        <begin position="1"/>
        <end position="81"/>
    </location>
</feature>
<dbReference type="EC" id="2.5.1.18" evidence="3"/>
<evidence type="ECO:0000313" key="4">
    <source>
        <dbReference type="Proteomes" id="UP000197290"/>
    </source>
</evidence>
<dbReference type="SFLD" id="SFLDG00358">
    <property type="entry name" value="Main_(cytGST)"/>
    <property type="match status" value="1"/>
</dbReference>
<keyword evidence="4" id="KW-1185">Reference proteome</keyword>
<dbReference type="InterPro" id="IPR004045">
    <property type="entry name" value="Glutathione_S-Trfase_N"/>
</dbReference>
<dbReference type="PROSITE" id="PS50405">
    <property type="entry name" value="GST_CTER"/>
    <property type="match status" value="1"/>
</dbReference>
<dbReference type="Proteomes" id="UP000197290">
    <property type="component" value="Unassembled WGS sequence"/>
</dbReference>
<feature type="domain" description="GST C-terminal" evidence="2">
    <location>
        <begin position="86"/>
        <end position="206"/>
    </location>
</feature>
<reference evidence="3 4" key="1">
    <citation type="submission" date="2017-03" db="EMBL/GenBank/DDBJ databases">
        <title>Genome sequence of Sphingomonas dokdonensis DSM 21029.</title>
        <authorList>
            <person name="Poehlein A."/>
            <person name="Wuebbeler J.H."/>
            <person name="Steinbuechel A."/>
            <person name="Daniel R."/>
        </authorList>
    </citation>
    <scope>NUCLEOTIDE SEQUENCE [LARGE SCALE GENOMIC DNA]</scope>
    <source>
        <strain evidence="3 4">DSM 21029</strain>
    </source>
</reference>
<dbReference type="InterPro" id="IPR036282">
    <property type="entry name" value="Glutathione-S-Trfase_C_sf"/>
</dbReference>
<dbReference type="SUPFAM" id="SSF47616">
    <property type="entry name" value="GST C-terminal domain-like"/>
    <property type="match status" value="1"/>
</dbReference>
<comment type="caution">
    <text evidence="3">The sequence shown here is derived from an EMBL/GenBank/DDBJ whole genome shotgun (WGS) entry which is preliminary data.</text>
</comment>
<keyword evidence="3" id="KW-0808">Transferase</keyword>
<gene>
    <name evidence="3" type="primary">gstB_2</name>
    <name evidence="3" type="ORF">SPDO_10040</name>
</gene>
<name>A0A245ZMM9_9SPHN</name>
<dbReference type="Pfam" id="PF00043">
    <property type="entry name" value="GST_C"/>
    <property type="match status" value="1"/>
</dbReference>
<dbReference type="InterPro" id="IPR004046">
    <property type="entry name" value="GST_C"/>
</dbReference>
<dbReference type="GO" id="GO:0005737">
    <property type="term" value="C:cytoplasm"/>
    <property type="evidence" value="ECO:0007669"/>
    <property type="project" value="TreeGrafter"/>
</dbReference>
<dbReference type="EMBL" id="NBBI01000002">
    <property type="protein sequence ID" value="OWK30999.1"/>
    <property type="molecule type" value="Genomic_DNA"/>
</dbReference>
<organism evidence="3 4">
    <name type="scientific">Sphingomonas dokdonensis</name>
    <dbReference type="NCBI Taxonomy" id="344880"/>
    <lineage>
        <taxon>Bacteria</taxon>
        <taxon>Pseudomonadati</taxon>
        <taxon>Pseudomonadota</taxon>
        <taxon>Alphaproteobacteria</taxon>
        <taxon>Sphingomonadales</taxon>
        <taxon>Sphingomonadaceae</taxon>
        <taxon>Sphingomonas</taxon>
    </lineage>
</organism>
<dbReference type="Gene3D" id="3.40.30.10">
    <property type="entry name" value="Glutaredoxin"/>
    <property type="match status" value="1"/>
</dbReference>
<dbReference type="InterPro" id="IPR050983">
    <property type="entry name" value="GST_Omega/HSP26"/>
</dbReference>
<dbReference type="InterPro" id="IPR034345">
    <property type="entry name" value="Gtt2-like_N"/>
</dbReference>
<dbReference type="SFLD" id="SFLDS00019">
    <property type="entry name" value="Glutathione_Transferase_(cytos"/>
    <property type="match status" value="1"/>
</dbReference>
<evidence type="ECO:0000313" key="3">
    <source>
        <dbReference type="EMBL" id="OWK30999.1"/>
    </source>
</evidence>
<protein>
    <submittedName>
        <fullName evidence="3">Glutathione S-transferase GST-6.0</fullName>
        <ecNumber evidence="3">2.5.1.18</ecNumber>
    </submittedName>
</protein>
<evidence type="ECO:0000259" key="1">
    <source>
        <dbReference type="PROSITE" id="PS50404"/>
    </source>
</evidence>
<dbReference type="CDD" id="cd03051">
    <property type="entry name" value="GST_N_GTT2_like"/>
    <property type="match status" value="1"/>
</dbReference>
<dbReference type="Gene3D" id="1.20.1050.10">
    <property type="match status" value="1"/>
</dbReference>